<dbReference type="PANTHER" id="PTHR23048:SF59">
    <property type="entry name" value="EF-HAND SUPERFAMILY PROTEIN"/>
    <property type="match status" value="1"/>
</dbReference>
<evidence type="ECO:0000256" key="1">
    <source>
        <dbReference type="ARBA" id="ARBA00004245"/>
    </source>
</evidence>
<evidence type="ECO:0000256" key="5">
    <source>
        <dbReference type="ARBA" id="ARBA00022837"/>
    </source>
</evidence>
<protein>
    <recommendedName>
        <fullName evidence="7">EF-hand domain-containing protein</fullName>
    </recommendedName>
</protein>
<keyword evidence="6" id="KW-0963">Cytoplasm</keyword>
<dbReference type="SMART" id="SM00054">
    <property type="entry name" value="EFh"/>
    <property type="match status" value="2"/>
</dbReference>
<dbReference type="Gene3D" id="1.10.238.10">
    <property type="entry name" value="EF-hand"/>
    <property type="match status" value="2"/>
</dbReference>
<dbReference type="InterPro" id="IPR018247">
    <property type="entry name" value="EF_Hand_1_Ca_BS"/>
</dbReference>
<proteinExistence type="inferred from homology"/>
<dbReference type="GO" id="GO:0016460">
    <property type="term" value="C:myosin II complex"/>
    <property type="evidence" value="ECO:0007669"/>
    <property type="project" value="TreeGrafter"/>
</dbReference>
<evidence type="ECO:0000256" key="3">
    <source>
        <dbReference type="ARBA" id="ARBA00022723"/>
    </source>
</evidence>
<dbReference type="CDD" id="cd00051">
    <property type="entry name" value="EFh"/>
    <property type="match status" value="1"/>
</dbReference>
<comment type="similarity">
    <text evidence="2">Belongs to the centrin family.</text>
</comment>
<comment type="subcellular location">
    <subcellularLocation>
        <location evidence="1">Cytoplasm</location>
        <location evidence="1">Cytoskeleton</location>
    </subcellularLocation>
</comment>
<evidence type="ECO:0000256" key="2">
    <source>
        <dbReference type="ARBA" id="ARBA00005253"/>
    </source>
</evidence>
<evidence type="ECO:0000256" key="4">
    <source>
        <dbReference type="ARBA" id="ARBA00022737"/>
    </source>
</evidence>
<accession>A0A7S1F4C8</accession>
<dbReference type="PROSITE" id="PS00018">
    <property type="entry name" value="EF_HAND_1"/>
    <property type="match status" value="1"/>
</dbReference>
<dbReference type="FunFam" id="1.10.238.10:FF:000077">
    <property type="entry name" value="Centrin 1"/>
    <property type="match status" value="1"/>
</dbReference>
<keyword evidence="6" id="KW-0206">Cytoskeleton</keyword>
<evidence type="ECO:0000313" key="8">
    <source>
        <dbReference type="EMBL" id="CAD8842346.1"/>
    </source>
</evidence>
<name>A0A7S1F4C8_NOCSC</name>
<sequence length="216" mass="24475">MWHNADVRPRSLPTAARCTTEKEQQKDLCDVDLSWLCQMATCFDRARVAAQDGPSVMDEATVVSEEFDTDLTNEQRQDIREVYDMFMHEEFNGVPMRELQVAMGALGLAPNTEEIDLMVSRGKSDGAIGFAAFSKMMTNKFLRRDPRDQILKAFRLFDHDETGNISFHNLRHVAKELGERMTDDEIKDLLQTADLDGDGEVNEADFCRIMQAATSS</sequence>
<evidence type="ECO:0000256" key="6">
    <source>
        <dbReference type="ARBA" id="ARBA00023212"/>
    </source>
</evidence>
<dbReference type="SUPFAM" id="SSF47473">
    <property type="entry name" value="EF-hand"/>
    <property type="match status" value="1"/>
</dbReference>
<dbReference type="InterPro" id="IPR002048">
    <property type="entry name" value="EF_hand_dom"/>
</dbReference>
<keyword evidence="4" id="KW-0677">Repeat</keyword>
<reference evidence="8" key="1">
    <citation type="submission" date="2021-01" db="EMBL/GenBank/DDBJ databases">
        <authorList>
            <person name="Corre E."/>
            <person name="Pelletier E."/>
            <person name="Niang G."/>
            <person name="Scheremetjew M."/>
            <person name="Finn R."/>
            <person name="Kale V."/>
            <person name="Holt S."/>
            <person name="Cochrane G."/>
            <person name="Meng A."/>
            <person name="Brown T."/>
            <person name="Cohen L."/>
        </authorList>
    </citation>
    <scope>NUCLEOTIDE SEQUENCE</scope>
</reference>
<dbReference type="Pfam" id="PF13499">
    <property type="entry name" value="EF-hand_7"/>
    <property type="match status" value="1"/>
</dbReference>
<keyword evidence="3" id="KW-0479">Metal-binding</keyword>
<evidence type="ECO:0000259" key="7">
    <source>
        <dbReference type="PROSITE" id="PS50222"/>
    </source>
</evidence>
<dbReference type="EMBL" id="HBFQ01023733">
    <property type="protein sequence ID" value="CAD8842346.1"/>
    <property type="molecule type" value="Transcribed_RNA"/>
</dbReference>
<dbReference type="InterPro" id="IPR050230">
    <property type="entry name" value="CALM/Myosin/TropC-like"/>
</dbReference>
<feature type="domain" description="EF-hand" evidence="7">
    <location>
        <begin position="181"/>
        <end position="216"/>
    </location>
</feature>
<feature type="domain" description="EF-hand" evidence="7">
    <location>
        <begin position="145"/>
        <end position="180"/>
    </location>
</feature>
<organism evidence="8">
    <name type="scientific">Noctiluca scintillans</name>
    <name type="common">Sea sparkle</name>
    <name type="synonym">Red tide dinoflagellate</name>
    <dbReference type="NCBI Taxonomy" id="2966"/>
    <lineage>
        <taxon>Eukaryota</taxon>
        <taxon>Sar</taxon>
        <taxon>Alveolata</taxon>
        <taxon>Dinophyceae</taxon>
        <taxon>Noctilucales</taxon>
        <taxon>Noctilucaceae</taxon>
        <taxon>Noctiluca</taxon>
    </lineage>
</organism>
<keyword evidence="5" id="KW-0106">Calcium</keyword>
<dbReference type="PROSITE" id="PS50222">
    <property type="entry name" value="EF_HAND_2"/>
    <property type="match status" value="2"/>
</dbReference>
<dbReference type="GO" id="GO:0005509">
    <property type="term" value="F:calcium ion binding"/>
    <property type="evidence" value="ECO:0007669"/>
    <property type="project" value="InterPro"/>
</dbReference>
<dbReference type="AlphaFoldDB" id="A0A7S1F4C8"/>
<gene>
    <name evidence="8" type="ORF">NSCI0253_LOCUS16694</name>
</gene>
<dbReference type="InterPro" id="IPR011992">
    <property type="entry name" value="EF-hand-dom_pair"/>
</dbReference>
<dbReference type="PANTHER" id="PTHR23048">
    <property type="entry name" value="MYOSIN LIGHT CHAIN 1, 3"/>
    <property type="match status" value="1"/>
</dbReference>